<feature type="compositionally biased region" description="Low complexity" evidence="1">
    <location>
        <begin position="96"/>
        <end position="115"/>
    </location>
</feature>
<accession>A0AAP3UXD9</accession>
<evidence type="ECO:0000313" key="4">
    <source>
        <dbReference type="Proteomes" id="UP001301140"/>
    </source>
</evidence>
<name>A0AAP3UXD9_9PROT</name>
<feature type="region of interest" description="Disordered" evidence="1">
    <location>
        <begin position="82"/>
        <end position="115"/>
    </location>
</feature>
<organism evidence="3 4">
    <name type="scientific">Marinimicrococcus flavescens</name>
    <dbReference type="NCBI Taxonomy" id="3031815"/>
    <lineage>
        <taxon>Bacteria</taxon>
        <taxon>Pseudomonadati</taxon>
        <taxon>Pseudomonadota</taxon>
        <taxon>Alphaproteobacteria</taxon>
        <taxon>Geminicoccales</taxon>
        <taxon>Geminicoccaceae</taxon>
        <taxon>Marinimicrococcus</taxon>
    </lineage>
</organism>
<keyword evidence="4" id="KW-1185">Reference proteome</keyword>
<comment type="caution">
    <text evidence="3">The sequence shown here is derived from an EMBL/GenBank/DDBJ whole genome shotgun (WGS) entry which is preliminary data.</text>
</comment>
<proteinExistence type="predicted"/>
<dbReference type="Proteomes" id="UP001301140">
    <property type="component" value="Unassembled WGS sequence"/>
</dbReference>
<dbReference type="AlphaFoldDB" id="A0AAP3UXD9"/>
<evidence type="ECO:0000313" key="3">
    <source>
        <dbReference type="EMBL" id="MDF1585037.1"/>
    </source>
</evidence>
<evidence type="ECO:0000256" key="1">
    <source>
        <dbReference type="SAM" id="MobiDB-lite"/>
    </source>
</evidence>
<sequence length="115" mass="11930">MRARYLSALALAAALATPAFAQSGKSSDQSSQQAGQKATAQSTQQQTMSQEKLRSQLEKAGFSKIEIIDAAFLVRAEGPDGDKVLMYIDPPNNMADGTGSSASGSDAGTSKKSSN</sequence>
<evidence type="ECO:0008006" key="5">
    <source>
        <dbReference type="Google" id="ProtNLM"/>
    </source>
</evidence>
<reference evidence="3 4" key="1">
    <citation type="submission" date="2023-03" db="EMBL/GenBank/DDBJ databases">
        <title>YIM 152171 draft genome.</title>
        <authorList>
            <person name="Yang Z."/>
        </authorList>
    </citation>
    <scope>NUCLEOTIDE SEQUENCE [LARGE SCALE GENOMIC DNA]</scope>
    <source>
        <strain evidence="3 4">YIM 152171</strain>
    </source>
</reference>
<gene>
    <name evidence="3" type="ORF">PZ740_01400</name>
</gene>
<dbReference type="EMBL" id="JARGEQ010000008">
    <property type="protein sequence ID" value="MDF1585037.1"/>
    <property type="molecule type" value="Genomic_DNA"/>
</dbReference>
<feature type="region of interest" description="Disordered" evidence="1">
    <location>
        <begin position="21"/>
        <end position="56"/>
    </location>
</feature>
<protein>
    <recommendedName>
        <fullName evidence="5">PepSY domain-containing protein</fullName>
    </recommendedName>
</protein>
<dbReference type="RefSeq" id="WP_327787447.1">
    <property type="nucleotide sequence ID" value="NZ_JARGEQ010000008.1"/>
</dbReference>
<keyword evidence="2" id="KW-0732">Signal</keyword>
<feature type="signal peptide" evidence="2">
    <location>
        <begin position="1"/>
        <end position="21"/>
    </location>
</feature>
<evidence type="ECO:0000256" key="2">
    <source>
        <dbReference type="SAM" id="SignalP"/>
    </source>
</evidence>
<feature type="chain" id="PRO_5042962019" description="PepSY domain-containing protein" evidence="2">
    <location>
        <begin position="22"/>
        <end position="115"/>
    </location>
</feature>
<feature type="compositionally biased region" description="Low complexity" evidence="1">
    <location>
        <begin position="21"/>
        <end position="50"/>
    </location>
</feature>